<dbReference type="AlphaFoldDB" id="A0A927IZN9"/>
<proteinExistence type="predicted"/>
<keyword evidence="2" id="KW-0812">Transmembrane</keyword>
<feature type="transmembrane region" description="Helical" evidence="2">
    <location>
        <begin position="74"/>
        <end position="94"/>
    </location>
</feature>
<dbReference type="EMBL" id="JACYHB010000003">
    <property type="protein sequence ID" value="MBD8078622.1"/>
    <property type="molecule type" value="Genomic_DNA"/>
</dbReference>
<feature type="transmembrane region" description="Helical" evidence="2">
    <location>
        <begin position="37"/>
        <end position="62"/>
    </location>
</feature>
<sequence length="105" mass="11516">MTFGGSYPPQPPHGPQGPVDPREAKNQERLVKNRRQLVASAPWIAGFFFVCAVVLVVAMFGAGYSQDGRNIGRLIVAVGFAGLGVALLMIRRAIRRQDRERGARR</sequence>
<comment type="caution">
    <text evidence="3">The sequence shown here is derived from an EMBL/GenBank/DDBJ whole genome shotgun (WGS) entry which is preliminary data.</text>
</comment>
<keyword evidence="4" id="KW-1185">Reference proteome</keyword>
<feature type="region of interest" description="Disordered" evidence="1">
    <location>
        <begin position="1"/>
        <end position="25"/>
    </location>
</feature>
<evidence type="ECO:0000256" key="1">
    <source>
        <dbReference type="SAM" id="MobiDB-lite"/>
    </source>
</evidence>
<protein>
    <submittedName>
        <fullName evidence="3">Uncharacterized protein</fullName>
    </submittedName>
</protein>
<accession>A0A927IZN9</accession>
<dbReference type="RefSeq" id="WP_191828186.1">
    <property type="nucleotide sequence ID" value="NZ_JACYHB010000003.1"/>
</dbReference>
<evidence type="ECO:0000313" key="3">
    <source>
        <dbReference type="EMBL" id="MBD8078622.1"/>
    </source>
</evidence>
<keyword evidence="2" id="KW-1133">Transmembrane helix</keyword>
<evidence type="ECO:0000256" key="2">
    <source>
        <dbReference type="SAM" id="Phobius"/>
    </source>
</evidence>
<keyword evidence="2" id="KW-0472">Membrane</keyword>
<name>A0A927IZN9_9MICO</name>
<dbReference type="Proteomes" id="UP000610846">
    <property type="component" value="Unassembled WGS sequence"/>
</dbReference>
<evidence type="ECO:0000313" key="4">
    <source>
        <dbReference type="Proteomes" id="UP000610846"/>
    </source>
</evidence>
<organism evidence="3 4">
    <name type="scientific">Cellulosimicrobium arenosum</name>
    <dbReference type="NCBI Taxonomy" id="2708133"/>
    <lineage>
        <taxon>Bacteria</taxon>
        <taxon>Bacillati</taxon>
        <taxon>Actinomycetota</taxon>
        <taxon>Actinomycetes</taxon>
        <taxon>Micrococcales</taxon>
        <taxon>Promicromonosporaceae</taxon>
        <taxon>Cellulosimicrobium</taxon>
    </lineage>
</organism>
<reference evidence="3" key="1">
    <citation type="journal article" date="2018" name="Curr. Microbiol.">
        <title>Cellulosimicrobium arenosum sp. nov., Isolated from Marine Sediment Sand.</title>
        <authorList>
            <person name="Oh M."/>
            <person name="Kim J.H."/>
            <person name="Yoon J.H."/>
            <person name="Schumann P."/>
            <person name="Kim W."/>
        </authorList>
    </citation>
    <scope>NUCLEOTIDE SEQUENCE</scope>
    <source>
        <strain evidence="3">KCTC 49039</strain>
    </source>
</reference>
<gene>
    <name evidence="3" type="ORF">IF651_06055</name>
</gene>
<reference evidence="3" key="2">
    <citation type="submission" date="2020-09" db="EMBL/GenBank/DDBJ databases">
        <authorList>
            <person name="Yu Y."/>
        </authorList>
    </citation>
    <scope>NUCLEOTIDE SEQUENCE</scope>
    <source>
        <strain evidence="3">KCTC 49039</strain>
    </source>
</reference>